<gene>
    <name evidence="1" type="ORF">ACAOBT_LOCUS6209</name>
</gene>
<reference evidence="1" key="1">
    <citation type="submission" date="2022-03" db="EMBL/GenBank/DDBJ databases">
        <authorList>
            <person name="Sayadi A."/>
        </authorList>
    </citation>
    <scope>NUCLEOTIDE SEQUENCE</scope>
</reference>
<dbReference type="AlphaFoldDB" id="A0A9P0K4D5"/>
<sequence>MLSALGYTPDHKFSKLAEICSTNFIEIDYVYREDGSRLLKRDAVPIQMQAAFDLSSSRTFRRKIM</sequence>
<protein>
    <submittedName>
        <fullName evidence="1">Uncharacterized protein</fullName>
    </submittedName>
</protein>
<dbReference type="OrthoDB" id="10063592at2759"/>
<evidence type="ECO:0000313" key="2">
    <source>
        <dbReference type="Proteomes" id="UP001152888"/>
    </source>
</evidence>
<dbReference type="Proteomes" id="UP001152888">
    <property type="component" value="Unassembled WGS sequence"/>
</dbReference>
<organism evidence="1 2">
    <name type="scientific">Acanthoscelides obtectus</name>
    <name type="common">Bean weevil</name>
    <name type="synonym">Bruchus obtectus</name>
    <dbReference type="NCBI Taxonomy" id="200917"/>
    <lineage>
        <taxon>Eukaryota</taxon>
        <taxon>Metazoa</taxon>
        <taxon>Ecdysozoa</taxon>
        <taxon>Arthropoda</taxon>
        <taxon>Hexapoda</taxon>
        <taxon>Insecta</taxon>
        <taxon>Pterygota</taxon>
        <taxon>Neoptera</taxon>
        <taxon>Endopterygota</taxon>
        <taxon>Coleoptera</taxon>
        <taxon>Polyphaga</taxon>
        <taxon>Cucujiformia</taxon>
        <taxon>Chrysomeloidea</taxon>
        <taxon>Chrysomelidae</taxon>
        <taxon>Bruchinae</taxon>
        <taxon>Bruchini</taxon>
        <taxon>Acanthoscelides</taxon>
    </lineage>
</organism>
<accession>A0A9P0K4D5</accession>
<comment type="caution">
    <text evidence="1">The sequence shown here is derived from an EMBL/GenBank/DDBJ whole genome shotgun (WGS) entry which is preliminary data.</text>
</comment>
<evidence type="ECO:0000313" key="1">
    <source>
        <dbReference type="EMBL" id="CAH1965194.1"/>
    </source>
</evidence>
<dbReference type="EMBL" id="CAKOFQ010006722">
    <property type="protein sequence ID" value="CAH1965194.1"/>
    <property type="molecule type" value="Genomic_DNA"/>
</dbReference>
<name>A0A9P0K4D5_ACAOB</name>
<proteinExistence type="predicted"/>
<keyword evidence="2" id="KW-1185">Reference proteome</keyword>